<dbReference type="SMART" id="SM00444">
    <property type="entry name" value="GYF"/>
    <property type="match status" value="1"/>
</dbReference>
<dbReference type="InterPro" id="IPR045894">
    <property type="entry name" value="At5g08430-like"/>
</dbReference>
<dbReference type="PANTHER" id="PTHR46851">
    <property type="entry name" value="OS01G0884500 PROTEIN"/>
    <property type="match status" value="1"/>
</dbReference>
<comment type="caution">
    <text evidence="2">The sequence shown here is derived from an EMBL/GenBank/DDBJ whole genome shotgun (WGS) entry which is preliminary data.</text>
</comment>
<sequence>MSCFAGGVAGWVVQSGVELEQKASILHEDITKHWLVREIALLQNLIDRANEKGWRREYPLDDVSMLFISNGSVVASESVLSPFKGMQTKGKTPSEQSRLLLEIPKVIAEELEPKATPQDPLGDEKHGNSCSPKPIIKGASEIPAYDSEVNLTLSTQNSGSTDAAGLKDAFVPSLVVFSDSSVGREGKRDINGVPFSQQPGENAMYLILDSQCSLIFDKFDAGDQSAGFSPATMIRNGSSGGMQVGNWEENNRSQGMAEKQLTATQVVELSDDENEAEGPGGQNQIVDCHPESLIWYYADPQGDKQGPFSMSSIKRWSDANYFHPGFKVWKTELVDCNYQKSVKKRKNWKRTNQREVVPPGVVRHVSSLFACADQTVYM</sequence>
<dbReference type="InterPro" id="IPR058668">
    <property type="entry name" value="NERD_dom"/>
</dbReference>
<accession>A0ABC8SJX6</accession>
<dbReference type="Pfam" id="PF02213">
    <property type="entry name" value="GYF"/>
    <property type="match status" value="1"/>
</dbReference>
<dbReference type="Gene3D" id="3.30.1490.40">
    <property type="match status" value="1"/>
</dbReference>
<dbReference type="PANTHER" id="PTHR46851:SF11">
    <property type="entry name" value="GYF DOMAIN-CONTAINING PROTEIN"/>
    <property type="match status" value="1"/>
</dbReference>
<organism evidence="2 3">
    <name type="scientific">Ilex paraguariensis</name>
    <name type="common">yerba mate</name>
    <dbReference type="NCBI Taxonomy" id="185542"/>
    <lineage>
        <taxon>Eukaryota</taxon>
        <taxon>Viridiplantae</taxon>
        <taxon>Streptophyta</taxon>
        <taxon>Embryophyta</taxon>
        <taxon>Tracheophyta</taxon>
        <taxon>Spermatophyta</taxon>
        <taxon>Magnoliopsida</taxon>
        <taxon>eudicotyledons</taxon>
        <taxon>Gunneridae</taxon>
        <taxon>Pentapetalae</taxon>
        <taxon>asterids</taxon>
        <taxon>campanulids</taxon>
        <taxon>Aquifoliales</taxon>
        <taxon>Aquifoliaceae</taxon>
        <taxon>Ilex</taxon>
    </lineage>
</organism>
<dbReference type="AlphaFoldDB" id="A0ABC8SJX6"/>
<evidence type="ECO:0000259" key="1">
    <source>
        <dbReference type="PROSITE" id="PS50829"/>
    </source>
</evidence>
<dbReference type="InterPro" id="IPR003169">
    <property type="entry name" value="GYF"/>
</dbReference>
<dbReference type="Pfam" id="PF25980">
    <property type="entry name" value="NERD_plant"/>
    <property type="match status" value="1"/>
</dbReference>
<protein>
    <recommendedName>
        <fullName evidence="1">GYF domain-containing protein</fullName>
    </recommendedName>
</protein>
<reference evidence="2 3" key="1">
    <citation type="submission" date="2024-02" db="EMBL/GenBank/DDBJ databases">
        <authorList>
            <person name="Vignale AGUSTIN F."/>
            <person name="Sosa J E."/>
            <person name="Modenutti C."/>
        </authorList>
    </citation>
    <scope>NUCLEOTIDE SEQUENCE [LARGE SCALE GENOMIC DNA]</scope>
</reference>
<dbReference type="InterPro" id="IPR035445">
    <property type="entry name" value="GYF-like_dom_sf"/>
</dbReference>
<proteinExistence type="predicted"/>
<dbReference type="Proteomes" id="UP001642360">
    <property type="component" value="Unassembled WGS sequence"/>
</dbReference>
<gene>
    <name evidence="2" type="ORF">ILEXP_LOCUS23244</name>
</gene>
<feature type="domain" description="GYF" evidence="1">
    <location>
        <begin position="292"/>
        <end position="335"/>
    </location>
</feature>
<evidence type="ECO:0000313" key="2">
    <source>
        <dbReference type="EMBL" id="CAK9154887.1"/>
    </source>
</evidence>
<dbReference type="EMBL" id="CAUOFW020002602">
    <property type="protein sequence ID" value="CAK9154887.1"/>
    <property type="molecule type" value="Genomic_DNA"/>
</dbReference>
<dbReference type="PROSITE" id="PS50829">
    <property type="entry name" value="GYF"/>
    <property type="match status" value="1"/>
</dbReference>
<keyword evidence="3" id="KW-1185">Reference proteome</keyword>
<evidence type="ECO:0000313" key="3">
    <source>
        <dbReference type="Proteomes" id="UP001642360"/>
    </source>
</evidence>
<name>A0ABC8SJX6_9AQUA</name>
<dbReference type="SUPFAM" id="SSF55277">
    <property type="entry name" value="GYF domain"/>
    <property type="match status" value="1"/>
</dbReference>